<feature type="domain" description="Sulfatase N-terminal" evidence="1">
    <location>
        <begin position="101"/>
        <end position="247"/>
    </location>
</feature>
<dbReference type="OrthoDB" id="145229at2157"/>
<dbReference type="SUPFAM" id="SSF53649">
    <property type="entry name" value="Alkaline phosphatase-like"/>
    <property type="match status" value="1"/>
</dbReference>
<organism evidence="2 3">
    <name type="scientific">Haloarcula taiwanensis</name>
    <dbReference type="NCBI Taxonomy" id="1932004"/>
    <lineage>
        <taxon>Archaea</taxon>
        <taxon>Methanobacteriati</taxon>
        <taxon>Methanobacteriota</taxon>
        <taxon>Stenosarchaea group</taxon>
        <taxon>Halobacteria</taxon>
        <taxon>Halobacteriales</taxon>
        <taxon>Haloarculaceae</taxon>
        <taxon>Haloarcula</taxon>
    </lineage>
</organism>
<dbReference type="EMBL" id="CP019155">
    <property type="protein sequence ID" value="AUG49103.1"/>
    <property type="molecule type" value="Genomic_DNA"/>
</dbReference>
<reference evidence="2 3" key="1">
    <citation type="submission" date="2017-01" db="EMBL/GenBank/DDBJ databases">
        <title>A Red Light-Sensitive Sensory Rhodopsin I From Haloarcula taiwanensis, A New Haloarchaeon Isolated From Taiwan.</title>
        <authorList>
            <person name="Yang C.-S."/>
            <person name="Han Y.-A."/>
            <person name="Chen P.-C."/>
            <person name="Ng W.V."/>
            <person name="Chen T.-W."/>
        </authorList>
    </citation>
    <scope>NUCLEOTIDE SEQUENCE [LARGE SCALE GENOMIC DNA]</scope>
    <source>
        <strain evidence="2 3">Taiwanensis</strain>
    </source>
</reference>
<dbReference type="Proteomes" id="UP000242917">
    <property type="component" value="Chromosome II"/>
</dbReference>
<dbReference type="InterPro" id="IPR017850">
    <property type="entry name" value="Alkaline_phosphatase_core_sf"/>
</dbReference>
<sequence length="398" mass="43855">MDLDVENVLIYVDDAVRYDSIADTLSDFGPTHKTIAASTHTPTSFGSLLTGLLPPRSGIHSFKHTVPPDVRSVFDIETHETSMGSEGGMNDGIADIFGSPARTTIEEAKPPFVHVVRRPGGHAPYNGFEWDQYEYADETAAEYFDRISNQPEQARIDYEQGVERSFEEFQRVLGVLKERGLADDTLVVYTSDHGELLGEYGFFGHTHAATPEVVYVPTTFIHPDLEPGRADGLFHHVDLVPTVADAMACPVDIGQTDGVIDGADRETGYNHLRHIRYGTLADPLERLLQLTGGFERTIQSLWDANGGHVFVEGSQVTASLIYLVLLLQKPFGKQVRHGNRVFESYKMFTPGHASYGLPGFDTSEARSKIDSILEGETAGSEHDIDAATAEHLEEMGYL</sequence>
<protein>
    <submittedName>
        <fullName evidence="2">N-acetylgalactosamine-4-sulfatase</fullName>
    </submittedName>
</protein>
<dbReference type="AlphaFoldDB" id="A0A2H5A314"/>
<dbReference type="InterPro" id="IPR052701">
    <property type="entry name" value="GAG_Ulvan_Degrading_Sulfatases"/>
</dbReference>
<dbReference type="KEGG" id="hta:BVU17_16110"/>
<name>A0A2H5A314_9EURY</name>
<dbReference type="PANTHER" id="PTHR43751:SF3">
    <property type="entry name" value="SULFATASE N-TERMINAL DOMAIN-CONTAINING PROTEIN"/>
    <property type="match status" value="1"/>
</dbReference>
<dbReference type="InterPro" id="IPR000917">
    <property type="entry name" value="Sulfatase_N"/>
</dbReference>
<evidence type="ECO:0000313" key="2">
    <source>
        <dbReference type="EMBL" id="AUG49103.1"/>
    </source>
</evidence>
<accession>A0A2H5A314</accession>
<keyword evidence="3" id="KW-1185">Reference proteome</keyword>
<evidence type="ECO:0000259" key="1">
    <source>
        <dbReference type="Pfam" id="PF00884"/>
    </source>
</evidence>
<dbReference type="Gene3D" id="3.40.720.10">
    <property type="entry name" value="Alkaline Phosphatase, subunit A"/>
    <property type="match status" value="1"/>
</dbReference>
<dbReference type="PANTHER" id="PTHR43751">
    <property type="entry name" value="SULFATASE"/>
    <property type="match status" value="1"/>
</dbReference>
<dbReference type="Pfam" id="PF00884">
    <property type="entry name" value="Sulfatase"/>
    <property type="match status" value="1"/>
</dbReference>
<proteinExistence type="predicted"/>
<evidence type="ECO:0000313" key="3">
    <source>
        <dbReference type="Proteomes" id="UP000242917"/>
    </source>
</evidence>
<gene>
    <name evidence="2" type="ORF">BVU17_16110</name>
</gene>